<comment type="subcellular location">
    <subcellularLocation>
        <location evidence="1 10">Cell membrane</location>
        <topology evidence="1 10">Multi-pass membrane protein</topology>
    </subcellularLocation>
</comment>
<evidence type="ECO:0000256" key="3">
    <source>
        <dbReference type="ARBA" id="ARBA00022606"/>
    </source>
</evidence>
<evidence type="ECO:0000256" key="9">
    <source>
        <dbReference type="RuleBase" id="RU000688"/>
    </source>
</evidence>
<dbReference type="PROSITE" id="PS00237">
    <property type="entry name" value="G_PROTEIN_RECEP_F1_1"/>
    <property type="match status" value="1"/>
</dbReference>
<evidence type="ECO:0000256" key="6">
    <source>
        <dbReference type="ARBA" id="ARBA00022989"/>
    </source>
</evidence>
<feature type="domain" description="G-protein coupled receptors family 1 profile" evidence="11">
    <location>
        <begin position="44"/>
        <end position="293"/>
    </location>
</feature>
<dbReference type="RefSeq" id="XP_033791146.1">
    <property type="nucleotide sequence ID" value="XM_033935255.1"/>
</dbReference>
<evidence type="ECO:0000256" key="7">
    <source>
        <dbReference type="ARBA" id="ARBA00023136"/>
    </source>
</evidence>
<evidence type="ECO:0000256" key="8">
    <source>
        <dbReference type="ARBA" id="ARBA00023224"/>
    </source>
</evidence>
<dbReference type="PROSITE" id="PS50262">
    <property type="entry name" value="G_PROTEIN_RECEP_F1_2"/>
    <property type="match status" value="1"/>
</dbReference>
<dbReference type="Proteomes" id="UP000515159">
    <property type="component" value="Chromosome 1"/>
</dbReference>
<keyword evidence="6 10" id="KW-1133">Transmembrane helix</keyword>
<dbReference type="GO" id="GO:0004930">
    <property type="term" value="F:G protein-coupled receptor activity"/>
    <property type="evidence" value="ECO:0007669"/>
    <property type="project" value="UniProtKB-KW"/>
</dbReference>
<feature type="transmembrane region" description="Helical" evidence="10">
    <location>
        <begin position="200"/>
        <end position="224"/>
    </location>
</feature>
<dbReference type="AlphaFoldDB" id="A0A6P8QX89"/>
<protein>
    <recommendedName>
        <fullName evidence="10">Olfactory receptor</fullName>
    </recommendedName>
</protein>
<accession>A0A6P8QX89</accession>
<dbReference type="KEGG" id="gsh:117355997"/>
<evidence type="ECO:0000256" key="5">
    <source>
        <dbReference type="ARBA" id="ARBA00022725"/>
    </source>
</evidence>
<keyword evidence="8 9" id="KW-0807">Transducer</keyword>
<dbReference type="OrthoDB" id="6147321at2759"/>
<dbReference type="GO" id="GO:0004984">
    <property type="term" value="F:olfactory receptor activity"/>
    <property type="evidence" value="ECO:0007669"/>
    <property type="project" value="InterPro"/>
</dbReference>
<name>A0A6P8QX89_GEOSA</name>
<feature type="transmembrane region" description="Helical" evidence="10">
    <location>
        <begin position="63"/>
        <end position="85"/>
    </location>
</feature>
<keyword evidence="9" id="KW-0297">G-protein coupled receptor</keyword>
<gene>
    <name evidence="13" type="primary">LOC117355997</name>
</gene>
<dbReference type="InterPro" id="IPR000276">
    <property type="entry name" value="GPCR_Rhodpsn"/>
</dbReference>
<dbReference type="GO" id="GO:0005886">
    <property type="term" value="C:plasma membrane"/>
    <property type="evidence" value="ECO:0007669"/>
    <property type="project" value="UniProtKB-SubCell"/>
</dbReference>
<keyword evidence="3 10" id="KW-0716">Sensory transduction</keyword>
<dbReference type="PRINTS" id="PR00237">
    <property type="entry name" value="GPCRRHODOPSN"/>
</dbReference>
<feature type="transmembrane region" description="Helical" evidence="10">
    <location>
        <begin position="28"/>
        <end position="51"/>
    </location>
</feature>
<dbReference type="PRINTS" id="PR00245">
    <property type="entry name" value="OLFACTORYR"/>
</dbReference>
<sequence>MEVILGENETSVTEFSLIGLPNQQKMPVLLFVLFFIIYTSTLLGNSLIIMIIRVDPRLHTPMYFFLSNLSFLDMCYSTSIVPKMLANFLSEERTISFPECITQMYIANSLGGTECFLLAIMSFDRYVAICNPLRYTIIMNKKVCIEIAAGSWICGFLDSLVHTIFLLQLPFCGPNIINHFLCEVPAVLNLACADTFINKIVIFACAIVVVLIPFLLILISYVHIISTVLKIRSAEGRHKAFSTCASHLVVVTFSYGTIIFMYMRPRSSHSQDQDKMATLIYSVITPFLNPMIYSLRNQEVKGALRKAAGRQKGIHN</sequence>
<evidence type="ECO:0000256" key="1">
    <source>
        <dbReference type="ARBA" id="ARBA00004651"/>
    </source>
</evidence>
<keyword evidence="12" id="KW-1185">Reference proteome</keyword>
<dbReference type="GeneID" id="117355997"/>
<evidence type="ECO:0000259" key="11">
    <source>
        <dbReference type="PROSITE" id="PS50262"/>
    </source>
</evidence>
<feature type="transmembrane region" description="Helical" evidence="10">
    <location>
        <begin position="276"/>
        <end position="295"/>
    </location>
</feature>
<dbReference type="InterPro" id="IPR000725">
    <property type="entry name" value="Olfact_rcpt"/>
</dbReference>
<evidence type="ECO:0000313" key="12">
    <source>
        <dbReference type="Proteomes" id="UP000515159"/>
    </source>
</evidence>
<reference evidence="13" key="1">
    <citation type="submission" date="2025-08" db="UniProtKB">
        <authorList>
            <consortium name="RefSeq"/>
        </authorList>
    </citation>
    <scope>IDENTIFICATION</scope>
</reference>
<comment type="similarity">
    <text evidence="9">Belongs to the G-protein coupled receptor 1 family.</text>
</comment>
<dbReference type="FunCoup" id="A0A6P8QX89">
    <property type="interactions" value="684"/>
</dbReference>
<dbReference type="CDD" id="cd15225">
    <property type="entry name" value="7tmA_OR10A-like"/>
    <property type="match status" value="1"/>
</dbReference>
<feature type="transmembrane region" description="Helical" evidence="10">
    <location>
        <begin position="143"/>
        <end position="165"/>
    </location>
</feature>
<keyword evidence="4 9" id="KW-0812">Transmembrane</keyword>
<keyword evidence="7 10" id="KW-0472">Membrane</keyword>
<dbReference type="InParanoid" id="A0A6P8QX89"/>
<proteinExistence type="inferred from homology"/>
<dbReference type="InterPro" id="IPR017452">
    <property type="entry name" value="GPCR_Rhodpsn_7TM"/>
</dbReference>
<evidence type="ECO:0000256" key="2">
    <source>
        <dbReference type="ARBA" id="ARBA00022475"/>
    </source>
</evidence>
<dbReference type="SUPFAM" id="SSF81321">
    <property type="entry name" value="Family A G protein-coupled receptor-like"/>
    <property type="match status" value="1"/>
</dbReference>
<evidence type="ECO:0000256" key="10">
    <source>
        <dbReference type="RuleBase" id="RU363047"/>
    </source>
</evidence>
<keyword evidence="5 10" id="KW-0552">Olfaction</keyword>
<keyword evidence="9" id="KW-0675">Receptor</keyword>
<evidence type="ECO:0000313" key="13">
    <source>
        <dbReference type="RefSeq" id="XP_033791146.1"/>
    </source>
</evidence>
<dbReference type="Pfam" id="PF13853">
    <property type="entry name" value="7tm_4"/>
    <property type="match status" value="1"/>
</dbReference>
<dbReference type="FunFam" id="1.20.1070.10:FF:000001">
    <property type="entry name" value="Olfactory receptor"/>
    <property type="match status" value="1"/>
</dbReference>
<feature type="transmembrane region" description="Helical" evidence="10">
    <location>
        <begin position="105"/>
        <end position="123"/>
    </location>
</feature>
<dbReference type="PANTHER" id="PTHR26453">
    <property type="entry name" value="OLFACTORY RECEPTOR"/>
    <property type="match status" value="1"/>
</dbReference>
<evidence type="ECO:0000256" key="4">
    <source>
        <dbReference type="ARBA" id="ARBA00022692"/>
    </source>
</evidence>
<keyword evidence="2 10" id="KW-1003">Cell membrane</keyword>
<organism evidence="12 13">
    <name type="scientific">Geotrypetes seraphini</name>
    <name type="common">Gaboon caecilian</name>
    <name type="synonym">Caecilia seraphini</name>
    <dbReference type="NCBI Taxonomy" id="260995"/>
    <lineage>
        <taxon>Eukaryota</taxon>
        <taxon>Metazoa</taxon>
        <taxon>Chordata</taxon>
        <taxon>Craniata</taxon>
        <taxon>Vertebrata</taxon>
        <taxon>Euteleostomi</taxon>
        <taxon>Amphibia</taxon>
        <taxon>Gymnophiona</taxon>
        <taxon>Geotrypetes</taxon>
    </lineage>
</organism>
<feature type="transmembrane region" description="Helical" evidence="10">
    <location>
        <begin position="245"/>
        <end position="264"/>
    </location>
</feature>
<dbReference type="Gene3D" id="1.20.1070.10">
    <property type="entry name" value="Rhodopsin 7-helix transmembrane proteins"/>
    <property type="match status" value="1"/>
</dbReference>